<evidence type="ECO:0000313" key="8">
    <source>
        <dbReference type="EMBL" id="KAK6752796.1"/>
    </source>
</evidence>
<evidence type="ECO:0000256" key="2">
    <source>
        <dbReference type="ARBA" id="ARBA00008458"/>
    </source>
</evidence>
<comment type="similarity">
    <text evidence="2">Belongs to the RNase K family.</text>
</comment>
<keyword evidence="5 6" id="KW-0472">Membrane</keyword>
<dbReference type="CDD" id="cd18989">
    <property type="entry name" value="LGIC_ECD_cation"/>
    <property type="match status" value="1"/>
</dbReference>
<evidence type="ECO:0000259" key="7">
    <source>
        <dbReference type="Pfam" id="PF02931"/>
    </source>
</evidence>
<keyword evidence="6" id="KW-0407">Ion channel</keyword>
<dbReference type="Pfam" id="PF02931">
    <property type="entry name" value="Neur_chan_LBD"/>
    <property type="match status" value="1"/>
</dbReference>
<dbReference type="InterPro" id="IPR006201">
    <property type="entry name" value="Neur_channel"/>
</dbReference>
<dbReference type="InterPro" id="IPR026770">
    <property type="entry name" value="RNase_K"/>
</dbReference>
<proteinExistence type="inferred from homology"/>
<keyword evidence="9" id="KW-1185">Reference proteome</keyword>
<dbReference type="PROSITE" id="PS00236">
    <property type="entry name" value="NEUROTR_ION_CHANNEL"/>
    <property type="match status" value="1"/>
</dbReference>
<dbReference type="PANTHER" id="PTHR31733">
    <property type="entry name" value="RIBONUCLEASE KAPPA"/>
    <property type="match status" value="1"/>
</dbReference>
<dbReference type="InterPro" id="IPR006202">
    <property type="entry name" value="Neur_chan_lig-bd"/>
</dbReference>
<evidence type="ECO:0000256" key="3">
    <source>
        <dbReference type="ARBA" id="ARBA00022692"/>
    </source>
</evidence>
<feature type="transmembrane region" description="Helical" evidence="6">
    <location>
        <begin position="285"/>
        <end position="305"/>
    </location>
</feature>
<dbReference type="SUPFAM" id="SSF63712">
    <property type="entry name" value="Nicotinic receptor ligand binding domain-like"/>
    <property type="match status" value="1"/>
</dbReference>
<sequence length="605" mass="70445">MNSVLENNEGAKYSAPAEFACPHAIRTSQNSAVAVMNRDFIECCDEFLPCNKVPSYHNIDPDYSEFLIQNQLIYEHIFRNYQKDVAPVHTEFNESATAREYLNAGGELSNLKVTFELINGSFLQLDQVSQSVRVQLEFSVDWRDARLVWDPANFSDINYIYVRRSQIWIPDFTIRNSEKTEESLPQETQYSYITYFGQVSSFYNLVVRQPCTLKLEKFPFDTQTCMFWIYSNSTGIEELFAEHKIVNGLDVSTWLTIGLTGIMASVFLMGLAANSLPRTSTVPNMTIYILTCLSLVVNSALYVLVFPDDPFTKKIVPERVLAAKDKLERTSKIVFFNFHDDTASMVDSSGRYDPSMSPLSAARFAKDDVDHETKWWKEYPRTNYVERARAQNMFDNYITDVWTRPKQLARSASFTNLTYIKEAVHDYPIKRSDSVSTLAPSLALPQYCREAQRIVHTVPVYKPHVHNWYNKSYSVARFKDTHDVINRPYRPAINYVSPLSSHVPYYTFQTRRIFFDEKLRNSQPYLKESQKYLDRYVGARLKADDFANRFAYSAYEWRKPQDHAFNRHFMYDQGVTSFTPTGNPVSFYDKQALRRLYKMTGRFYF</sequence>
<dbReference type="EMBL" id="JAVFWL010000004">
    <property type="protein sequence ID" value="KAK6752796.1"/>
    <property type="molecule type" value="Genomic_DNA"/>
</dbReference>
<dbReference type="InterPro" id="IPR018000">
    <property type="entry name" value="Neurotransmitter_ion_chnl_CS"/>
</dbReference>
<feature type="domain" description="Neurotransmitter-gated ion-channel ligand-binding" evidence="7">
    <location>
        <begin position="73"/>
        <end position="235"/>
    </location>
</feature>
<comment type="caution">
    <text evidence="6">Lacks conserved residue(s) required for the propagation of feature annotation.</text>
</comment>
<comment type="similarity">
    <text evidence="6">Belongs to the ligand-gated ion channel (TC 1.A.9) family.</text>
</comment>
<keyword evidence="6" id="KW-0813">Transport</keyword>
<dbReference type="InterPro" id="IPR036734">
    <property type="entry name" value="Neur_chan_lig-bd_sf"/>
</dbReference>
<evidence type="ECO:0000256" key="1">
    <source>
        <dbReference type="ARBA" id="ARBA00004141"/>
    </source>
</evidence>
<evidence type="ECO:0000256" key="5">
    <source>
        <dbReference type="ARBA" id="ARBA00023136"/>
    </source>
</evidence>
<accession>A0ABR1DQS6</accession>
<evidence type="ECO:0000256" key="4">
    <source>
        <dbReference type="ARBA" id="ARBA00022989"/>
    </source>
</evidence>
<dbReference type="SUPFAM" id="SSF90112">
    <property type="entry name" value="Neurotransmitter-gated ion-channel transmembrane pore"/>
    <property type="match status" value="1"/>
</dbReference>
<organism evidence="8 9">
    <name type="scientific">Necator americanus</name>
    <name type="common">Human hookworm</name>
    <dbReference type="NCBI Taxonomy" id="51031"/>
    <lineage>
        <taxon>Eukaryota</taxon>
        <taxon>Metazoa</taxon>
        <taxon>Ecdysozoa</taxon>
        <taxon>Nematoda</taxon>
        <taxon>Chromadorea</taxon>
        <taxon>Rhabditida</taxon>
        <taxon>Rhabditina</taxon>
        <taxon>Rhabditomorpha</taxon>
        <taxon>Strongyloidea</taxon>
        <taxon>Ancylostomatidae</taxon>
        <taxon>Bunostominae</taxon>
        <taxon>Necator</taxon>
    </lineage>
</organism>
<dbReference type="PRINTS" id="PR00252">
    <property type="entry name" value="NRIONCHANNEL"/>
</dbReference>
<reference evidence="8 9" key="1">
    <citation type="submission" date="2023-08" db="EMBL/GenBank/DDBJ databases">
        <title>A Necator americanus chromosomal reference genome.</title>
        <authorList>
            <person name="Ilik V."/>
            <person name="Petrzelkova K.J."/>
            <person name="Pardy F."/>
            <person name="Fuh T."/>
            <person name="Niatou-Singa F.S."/>
            <person name="Gouil Q."/>
            <person name="Baker L."/>
            <person name="Ritchie M.E."/>
            <person name="Jex A.R."/>
            <person name="Gazzola D."/>
            <person name="Li H."/>
            <person name="Toshio Fujiwara R."/>
            <person name="Zhan B."/>
            <person name="Aroian R.V."/>
            <person name="Pafco B."/>
            <person name="Schwarz E.M."/>
        </authorList>
    </citation>
    <scope>NUCLEOTIDE SEQUENCE [LARGE SCALE GENOMIC DNA]</scope>
    <source>
        <strain evidence="8 9">Aroian</strain>
        <tissue evidence="8">Whole animal</tissue>
    </source>
</reference>
<dbReference type="Proteomes" id="UP001303046">
    <property type="component" value="Unassembled WGS sequence"/>
</dbReference>
<protein>
    <recommendedName>
        <fullName evidence="7">Neurotransmitter-gated ion-channel ligand-binding domain-containing protein</fullName>
    </recommendedName>
</protein>
<name>A0ABR1DQS6_NECAM</name>
<keyword evidence="4 6" id="KW-1133">Transmembrane helix</keyword>
<comment type="subcellular location">
    <subcellularLocation>
        <location evidence="1">Membrane</location>
        <topology evidence="1">Multi-pass membrane protein</topology>
    </subcellularLocation>
</comment>
<evidence type="ECO:0000313" key="9">
    <source>
        <dbReference type="Proteomes" id="UP001303046"/>
    </source>
</evidence>
<evidence type="ECO:0000256" key="6">
    <source>
        <dbReference type="RuleBase" id="RU000687"/>
    </source>
</evidence>
<comment type="caution">
    <text evidence="8">The sequence shown here is derived from an EMBL/GenBank/DDBJ whole genome shotgun (WGS) entry which is preliminary data.</text>
</comment>
<dbReference type="Gene3D" id="2.70.170.10">
    <property type="entry name" value="Neurotransmitter-gated ion-channel ligand-binding domain"/>
    <property type="match status" value="1"/>
</dbReference>
<feature type="transmembrane region" description="Helical" evidence="6">
    <location>
        <begin position="254"/>
        <end position="273"/>
    </location>
</feature>
<dbReference type="InterPro" id="IPR036719">
    <property type="entry name" value="Neuro-gated_channel_TM_sf"/>
</dbReference>
<gene>
    <name evidence="8" type="primary">Necator_chrIV.g17211</name>
    <name evidence="8" type="ORF">RB195_003913</name>
</gene>
<keyword evidence="3 6" id="KW-0812">Transmembrane</keyword>
<keyword evidence="6" id="KW-0406">Ion transport</keyword>